<dbReference type="AlphaFoldDB" id="Q5P5Q2"/>
<dbReference type="PANTHER" id="PTHR30217">
    <property type="entry name" value="PEPTIDASE U32 FAMILY"/>
    <property type="match status" value="1"/>
</dbReference>
<evidence type="ECO:0008006" key="3">
    <source>
        <dbReference type="Google" id="ProtNLM"/>
    </source>
</evidence>
<dbReference type="MEROPS" id="U32.004"/>
<dbReference type="OrthoDB" id="1983353at2"/>
<reference evidence="1 2" key="1">
    <citation type="journal article" date="2005" name="Arch. Microbiol.">
        <title>The genome sequence of an anaerobic aromatic-degrading denitrifying bacterium, strain EbN1.</title>
        <authorList>
            <person name="Rabus R."/>
            <person name="Kube M."/>
            <person name="Heider J."/>
            <person name="Beck A."/>
            <person name="Heitmann K."/>
            <person name="Widdel F."/>
            <person name="Reinhardt R."/>
        </authorList>
    </citation>
    <scope>NUCLEOTIDE SEQUENCE [LARGE SCALE GENOMIC DNA]</scope>
    <source>
        <strain evidence="1 2">EbN1</strain>
    </source>
</reference>
<organism evidence="1 2">
    <name type="scientific">Aromatoleum aromaticum (strain DSM 19018 / LMG 30748 / EbN1)</name>
    <name type="common">Azoarcus sp. (strain EbN1)</name>
    <dbReference type="NCBI Taxonomy" id="76114"/>
    <lineage>
        <taxon>Bacteria</taxon>
        <taxon>Pseudomonadati</taxon>
        <taxon>Pseudomonadota</taxon>
        <taxon>Betaproteobacteria</taxon>
        <taxon>Rhodocyclales</taxon>
        <taxon>Rhodocyclaceae</taxon>
        <taxon>Aromatoleum</taxon>
    </lineage>
</organism>
<proteinExistence type="predicted"/>
<dbReference type="HOGENOM" id="CLU_072025_0_0_4"/>
<sequence length="337" mass="36799">MRIVAPISRVEEVALLAREGAHELYCGFVPEEWVGQFQVPDANRRPSGNLRTPAELAAAIGLAHENGCSLSLVLNAQVYTDDQLDAAIEIAWLFVGLGGDALIISDLGLIGVLSQYLPLGKIHVSSVATCRNGSAAQLCRELGASRLILPRDVTISEACEIAAEVPDLEIEAFILNDACVFEEGACSTVHLPQTLGGPICLDRYVSEYRPRGIRELSAPLLESLQENDREYRQWLWYRFSCGFRTNEQGMPFGPCGLCALSGFLKGGIAAVKIAGREAPTARKIASVRMVKAVLDRVEAGEDGEKLMGFAQELRPSVEHCRKGYMCYYPEVLRERGS</sequence>
<dbReference type="InterPro" id="IPR051454">
    <property type="entry name" value="RNA/ubiquinone_mod_enzymes"/>
</dbReference>
<dbReference type="InterPro" id="IPR001539">
    <property type="entry name" value="Peptidase_U32"/>
</dbReference>
<dbReference type="KEGG" id="eba:ebA2241"/>
<dbReference type="eggNOG" id="COG0826">
    <property type="taxonomic scope" value="Bacteria"/>
</dbReference>
<evidence type="ECO:0000313" key="1">
    <source>
        <dbReference type="EMBL" id="CAI07360.1"/>
    </source>
</evidence>
<dbReference type="Pfam" id="PF01136">
    <property type="entry name" value="Peptidase_U32"/>
    <property type="match status" value="1"/>
</dbReference>
<dbReference type="EMBL" id="CR555306">
    <property type="protein sequence ID" value="CAI07360.1"/>
    <property type="molecule type" value="Genomic_DNA"/>
</dbReference>
<evidence type="ECO:0000313" key="2">
    <source>
        <dbReference type="Proteomes" id="UP000006552"/>
    </source>
</evidence>
<keyword evidence="2" id="KW-1185">Reference proteome</keyword>
<dbReference type="STRING" id="76114.ebA2241"/>
<name>Q5P5Q2_AROAE</name>
<protein>
    <recommendedName>
        <fullName evidence="3">Peptidase U32</fullName>
    </recommendedName>
</protein>
<dbReference type="Proteomes" id="UP000006552">
    <property type="component" value="Chromosome"/>
</dbReference>
<gene>
    <name evidence="1" type="ORF">ebA2241</name>
</gene>
<dbReference type="RefSeq" id="WP_011237080.1">
    <property type="nucleotide sequence ID" value="NC_006513.1"/>
</dbReference>
<dbReference type="PANTHER" id="PTHR30217:SF10">
    <property type="entry name" value="23S RRNA 5-HYDROXYCYTIDINE C2501 SYNTHASE"/>
    <property type="match status" value="1"/>
</dbReference>
<accession>Q5P5Q2</accession>